<reference evidence="1 2" key="1">
    <citation type="submission" date="2015-04" db="EMBL/GenBank/DDBJ databases">
        <authorList>
            <consortium name="Pathogen Informatics"/>
        </authorList>
    </citation>
    <scope>NUCLEOTIDE SEQUENCE [LARGE SCALE GENOMIC DNA]</scope>
    <source>
        <strain evidence="1 2">SGS1</strain>
    </source>
</reference>
<gene>
    <name evidence="1" type="primary">ISC1</name>
    <name evidence="1" type="ORF">PRELSG_1256400</name>
</gene>
<dbReference type="OMA" id="DEYPHIN"/>
<evidence type="ECO:0000313" key="1">
    <source>
        <dbReference type="EMBL" id="CRH01677.1"/>
    </source>
</evidence>
<sequence length="455" mass="52097">MNNSSYDKSSDSQNILNVNQCEKLSKDTINTENIVQNASENRNTAINTPDNDITYDISYDDANILHVPEQISGQVANGQNVTSIKSYDNSFLNDSSQNKILYPNNNYNQFNSSAFNRKLRSGNGNFYNVDVNTAWNMNYPLNLENYDYLNMQTPTNNTPNVYNTPHNLIKNAQLVSTENMASPLYVGSTNIQKSSPFTDSYNLNSYSKKNPFYGRMGSHIPLHNNEFNSLCNSTFSGYENTSPYINYNYFKHMPPHLYYLVKDKDNCSFLKNGINRAMNVCSSNMNEPYASKYEYIIQGPKLSYINYPNQKKFDVFKKLTLAVGTYLDDAVNIMIDVLESSVRSIKKNNTTNLYDLYPFYNPDPIYSRQERPTLKTGSNIFDKINCALDGSTLERHKNIPKDCGRIIVPKTEKTGHVVVDGINNILDNLLNEPLSYKNYDYFNDKFKPVNEIEQQ</sequence>
<accession>A0A1J1H9Q8</accession>
<organism evidence="1 2">
    <name type="scientific">Plasmodium relictum</name>
    <dbReference type="NCBI Taxonomy" id="85471"/>
    <lineage>
        <taxon>Eukaryota</taxon>
        <taxon>Sar</taxon>
        <taxon>Alveolata</taxon>
        <taxon>Apicomplexa</taxon>
        <taxon>Aconoidasida</taxon>
        <taxon>Haemosporida</taxon>
        <taxon>Plasmodiidae</taxon>
        <taxon>Plasmodium</taxon>
        <taxon>Plasmodium (Haemamoeba)</taxon>
    </lineage>
</organism>
<dbReference type="VEuPathDB" id="PlasmoDB:PRELSG_1256400"/>
<dbReference type="EMBL" id="LN835307">
    <property type="protein sequence ID" value="CRH01677.1"/>
    <property type="molecule type" value="Genomic_DNA"/>
</dbReference>
<dbReference type="Proteomes" id="UP000220158">
    <property type="component" value="Chromosome 12"/>
</dbReference>
<dbReference type="OrthoDB" id="381329at2759"/>
<dbReference type="KEGG" id="prel:PRELSG_1256400"/>
<keyword evidence="2" id="KW-1185">Reference proteome</keyword>
<name>A0A1J1H9Q8_PLARL</name>
<proteinExistence type="predicted"/>
<dbReference type="RefSeq" id="XP_028534676.1">
    <property type="nucleotide sequence ID" value="XM_028678381.1"/>
</dbReference>
<protein>
    <submittedName>
        <fullName evidence="1">Inner membrane complex suture component, putative</fullName>
    </submittedName>
</protein>
<dbReference type="AlphaFoldDB" id="A0A1J1H9Q8"/>
<evidence type="ECO:0000313" key="2">
    <source>
        <dbReference type="Proteomes" id="UP000220158"/>
    </source>
</evidence>
<dbReference type="GeneID" id="39737808"/>